<protein>
    <submittedName>
        <fullName evidence="1">Uncharacterized protein</fullName>
    </submittedName>
</protein>
<reference evidence="1" key="2">
    <citation type="journal article" date="2020" name="Nat. Commun.">
        <title>Large-scale genome sequencing of mycorrhizal fungi provides insights into the early evolution of symbiotic traits.</title>
        <authorList>
            <person name="Miyauchi S."/>
            <person name="Kiss E."/>
            <person name="Kuo A."/>
            <person name="Drula E."/>
            <person name="Kohler A."/>
            <person name="Sanchez-Garcia M."/>
            <person name="Morin E."/>
            <person name="Andreopoulos B."/>
            <person name="Barry K.W."/>
            <person name="Bonito G."/>
            <person name="Buee M."/>
            <person name="Carver A."/>
            <person name="Chen C."/>
            <person name="Cichocki N."/>
            <person name="Clum A."/>
            <person name="Culley D."/>
            <person name="Crous P.W."/>
            <person name="Fauchery L."/>
            <person name="Girlanda M."/>
            <person name="Hayes R.D."/>
            <person name="Keri Z."/>
            <person name="LaButti K."/>
            <person name="Lipzen A."/>
            <person name="Lombard V."/>
            <person name="Magnuson J."/>
            <person name="Maillard F."/>
            <person name="Murat C."/>
            <person name="Nolan M."/>
            <person name="Ohm R.A."/>
            <person name="Pangilinan J."/>
            <person name="Pereira M.F."/>
            <person name="Perotto S."/>
            <person name="Peter M."/>
            <person name="Pfister S."/>
            <person name="Riley R."/>
            <person name="Sitrit Y."/>
            <person name="Stielow J.B."/>
            <person name="Szollosi G."/>
            <person name="Zifcakova L."/>
            <person name="Stursova M."/>
            <person name="Spatafora J.W."/>
            <person name="Tedersoo L."/>
            <person name="Vaario L.M."/>
            <person name="Yamada A."/>
            <person name="Yan M."/>
            <person name="Wang P."/>
            <person name="Xu J."/>
            <person name="Bruns T."/>
            <person name="Baldrian P."/>
            <person name="Vilgalys R."/>
            <person name="Dunand C."/>
            <person name="Henrissat B."/>
            <person name="Grigoriev I.V."/>
            <person name="Hibbett D."/>
            <person name="Nagy L.G."/>
            <person name="Martin F.M."/>
        </authorList>
    </citation>
    <scope>NUCLEOTIDE SEQUENCE</scope>
    <source>
        <strain evidence="1">P2</strain>
    </source>
</reference>
<accession>A0ACB6ZR76</accession>
<organism evidence="1 2">
    <name type="scientific">Thelephora ganbajun</name>
    <name type="common">Ganba fungus</name>
    <dbReference type="NCBI Taxonomy" id="370292"/>
    <lineage>
        <taxon>Eukaryota</taxon>
        <taxon>Fungi</taxon>
        <taxon>Dikarya</taxon>
        <taxon>Basidiomycota</taxon>
        <taxon>Agaricomycotina</taxon>
        <taxon>Agaricomycetes</taxon>
        <taxon>Thelephorales</taxon>
        <taxon>Thelephoraceae</taxon>
        <taxon>Thelephora</taxon>
    </lineage>
</organism>
<proteinExistence type="predicted"/>
<sequence length="223" mass="25159">MYAVTRRNKWLAGVFSALIAMQLCFGVYFTVRIGLAPPRPFLEIDLDVFKICFIKRWRRGELVFANLAIAFDILAFITIFVTARRPGVNRYPGIPSILDTILRDATVYFILMFFSQFLYQVLYFVAPEVVQPLPGIANTILVPVMASRIMLSLKKAAVEPRGTWSLTTMGDSGRGMPPEDETLHFASRVPGRSGQVLETPTLPNEVYIELESAPRRPQNRGSR</sequence>
<feature type="non-terminal residue" evidence="1">
    <location>
        <position position="1"/>
    </location>
</feature>
<evidence type="ECO:0000313" key="1">
    <source>
        <dbReference type="EMBL" id="KAF9652176.1"/>
    </source>
</evidence>
<gene>
    <name evidence="1" type="ORF">BDM02DRAFT_3109597</name>
</gene>
<name>A0ACB6ZR76_THEGA</name>
<dbReference type="Proteomes" id="UP000886501">
    <property type="component" value="Unassembled WGS sequence"/>
</dbReference>
<dbReference type="EMBL" id="MU117970">
    <property type="protein sequence ID" value="KAF9652176.1"/>
    <property type="molecule type" value="Genomic_DNA"/>
</dbReference>
<evidence type="ECO:0000313" key="2">
    <source>
        <dbReference type="Proteomes" id="UP000886501"/>
    </source>
</evidence>
<comment type="caution">
    <text evidence="1">The sequence shown here is derived from an EMBL/GenBank/DDBJ whole genome shotgun (WGS) entry which is preliminary data.</text>
</comment>
<keyword evidence="2" id="KW-1185">Reference proteome</keyword>
<reference evidence="1" key="1">
    <citation type="submission" date="2019-10" db="EMBL/GenBank/DDBJ databases">
        <authorList>
            <consortium name="DOE Joint Genome Institute"/>
            <person name="Kuo A."/>
            <person name="Miyauchi S."/>
            <person name="Kiss E."/>
            <person name="Drula E."/>
            <person name="Kohler A."/>
            <person name="Sanchez-Garcia M."/>
            <person name="Andreopoulos B."/>
            <person name="Barry K.W."/>
            <person name="Bonito G."/>
            <person name="Buee M."/>
            <person name="Carver A."/>
            <person name="Chen C."/>
            <person name="Cichocki N."/>
            <person name="Clum A."/>
            <person name="Culley D."/>
            <person name="Crous P.W."/>
            <person name="Fauchery L."/>
            <person name="Girlanda M."/>
            <person name="Hayes R."/>
            <person name="Keri Z."/>
            <person name="Labutti K."/>
            <person name="Lipzen A."/>
            <person name="Lombard V."/>
            <person name="Magnuson J."/>
            <person name="Maillard F."/>
            <person name="Morin E."/>
            <person name="Murat C."/>
            <person name="Nolan M."/>
            <person name="Ohm R."/>
            <person name="Pangilinan J."/>
            <person name="Pereira M."/>
            <person name="Perotto S."/>
            <person name="Peter M."/>
            <person name="Riley R."/>
            <person name="Sitrit Y."/>
            <person name="Stielow B."/>
            <person name="Szollosi G."/>
            <person name="Zifcakova L."/>
            <person name="Stursova M."/>
            <person name="Spatafora J.W."/>
            <person name="Tedersoo L."/>
            <person name="Vaario L.-M."/>
            <person name="Yamada A."/>
            <person name="Yan M."/>
            <person name="Wang P."/>
            <person name="Xu J."/>
            <person name="Bruns T."/>
            <person name="Baldrian P."/>
            <person name="Vilgalys R."/>
            <person name="Henrissat B."/>
            <person name="Grigoriev I.V."/>
            <person name="Hibbett D."/>
            <person name="Nagy L.G."/>
            <person name="Martin F.M."/>
        </authorList>
    </citation>
    <scope>NUCLEOTIDE SEQUENCE</scope>
    <source>
        <strain evidence="1">P2</strain>
    </source>
</reference>